<organism evidence="1">
    <name type="scientific">marine sediment metagenome</name>
    <dbReference type="NCBI Taxonomy" id="412755"/>
    <lineage>
        <taxon>unclassified sequences</taxon>
        <taxon>metagenomes</taxon>
        <taxon>ecological metagenomes</taxon>
    </lineage>
</organism>
<reference evidence="1" key="1">
    <citation type="journal article" date="2014" name="Front. Microbiol.">
        <title>High frequency of phylogenetically diverse reductive dehalogenase-homologous genes in deep subseafloor sedimentary metagenomes.</title>
        <authorList>
            <person name="Kawai M."/>
            <person name="Futagami T."/>
            <person name="Toyoda A."/>
            <person name="Takaki Y."/>
            <person name="Nishi S."/>
            <person name="Hori S."/>
            <person name="Arai W."/>
            <person name="Tsubouchi T."/>
            <person name="Morono Y."/>
            <person name="Uchiyama I."/>
            <person name="Ito T."/>
            <person name="Fujiyama A."/>
            <person name="Inagaki F."/>
            <person name="Takami H."/>
        </authorList>
    </citation>
    <scope>NUCLEOTIDE SEQUENCE</scope>
    <source>
        <strain evidence="1">Expedition CK06-06</strain>
    </source>
</reference>
<gene>
    <name evidence="1" type="ORF">S01H1_09451</name>
</gene>
<protein>
    <submittedName>
        <fullName evidence="1">Uncharacterized protein</fullName>
    </submittedName>
</protein>
<evidence type="ECO:0000313" key="1">
    <source>
        <dbReference type="EMBL" id="GAF83900.1"/>
    </source>
</evidence>
<name>X0U5W5_9ZZZZ</name>
<accession>X0U5W5</accession>
<dbReference type="EMBL" id="BARS01004828">
    <property type="protein sequence ID" value="GAF83900.1"/>
    <property type="molecule type" value="Genomic_DNA"/>
</dbReference>
<sequence>MIPPGLFYHGHDYRDYPHGGESMPWDCDLELEVGDTVVHTFMERADIVNIEVEDEPGELYRMIPYDDIYVAKRRVTNVDFDGQGWDHVNLWNWIHAPKRYIKGDNGEIFRVIPLNGYSLCEEVKKEKPSKLIETVEEKDIDQRVGKVAYVGKPNRVYRVGGAGGLDLDGGAEIHPGDIIIKRRGDIHIRLEEDLHNRFFDTPVMYFIIQRKDIMGVKG</sequence>
<comment type="caution">
    <text evidence="1">The sequence shown here is derived from an EMBL/GenBank/DDBJ whole genome shotgun (WGS) entry which is preliminary data.</text>
</comment>
<proteinExistence type="predicted"/>
<dbReference type="AlphaFoldDB" id="X0U5W5"/>